<dbReference type="InterPro" id="IPR036388">
    <property type="entry name" value="WH-like_DNA-bd_sf"/>
</dbReference>
<evidence type="ECO:0000256" key="1">
    <source>
        <dbReference type="ARBA" id="ARBA00023125"/>
    </source>
</evidence>
<dbReference type="Pfam" id="PF01022">
    <property type="entry name" value="HTH_5"/>
    <property type="match status" value="1"/>
</dbReference>
<dbReference type="RefSeq" id="WP_091482443.1">
    <property type="nucleotide sequence ID" value="NZ_FOTR01000003.1"/>
</dbReference>
<reference evidence="4" key="1">
    <citation type="submission" date="2016-10" db="EMBL/GenBank/DDBJ databases">
        <authorList>
            <person name="Varghese N."/>
            <person name="Submissions S."/>
        </authorList>
    </citation>
    <scope>NUCLEOTIDE SEQUENCE [LARGE SCALE GENOMIC DNA]</scope>
    <source>
        <strain evidence="4">CGMCC 1.4250</strain>
    </source>
</reference>
<name>A0A1I4JJX4_9BACI</name>
<dbReference type="CDD" id="cd00090">
    <property type="entry name" value="HTH_ARSR"/>
    <property type="match status" value="1"/>
</dbReference>
<dbReference type="InterPro" id="IPR011991">
    <property type="entry name" value="ArsR-like_HTH"/>
</dbReference>
<evidence type="ECO:0000313" key="3">
    <source>
        <dbReference type="EMBL" id="SFL66794.1"/>
    </source>
</evidence>
<organism evidence="3 4">
    <name type="scientific">Gracilibacillus orientalis</name>
    <dbReference type="NCBI Taxonomy" id="334253"/>
    <lineage>
        <taxon>Bacteria</taxon>
        <taxon>Bacillati</taxon>
        <taxon>Bacillota</taxon>
        <taxon>Bacilli</taxon>
        <taxon>Bacillales</taxon>
        <taxon>Bacillaceae</taxon>
        <taxon>Gracilibacillus</taxon>
    </lineage>
</organism>
<proteinExistence type="predicted"/>
<dbReference type="InterPro" id="IPR001845">
    <property type="entry name" value="HTH_ArsR_DNA-bd_dom"/>
</dbReference>
<dbReference type="InterPro" id="IPR036390">
    <property type="entry name" value="WH_DNA-bd_sf"/>
</dbReference>
<dbReference type="OrthoDB" id="9781958at2"/>
<dbReference type="InterPro" id="IPR016943">
    <property type="entry name" value="UCP030050_HTH"/>
</dbReference>
<dbReference type="SUPFAM" id="SSF46785">
    <property type="entry name" value="Winged helix' DNA-binding domain"/>
    <property type="match status" value="1"/>
</dbReference>
<keyword evidence="4" id="KW-1185">Reference proteome</keyword>
<feature type="domain" description="HTH arsR-type" evidence="2">
    <location>
        <begin position="14"/>
        <end position="116"/>
    </location>
</feature>
<dbReference type="SMART" id="SM00418">
    <property type="entry name" value="HTH_ARSR"/>
    <property type="match status" value="1"/>
</dbReference>
<protein>
    <submittedName>
        <fullName evidence="3">Predicted transcriptional regulator</fullName>
    </submittedName>
</protein>
<dbReference type="AlphaFoldDB" id="A0A1I4JJX4"/>
<evidence type="ECO:0000259" key="2">
    <source>
        <dbReference type="SMART" id="SM00418"/>
    </source>
</evidence>
<sequence length="308" mass="35165">MLELSISDPEKLSKVTHALSSKVRLNMIKLLNKENLNVHQLSDALQIPVSTTASHVRVLEEANLILTELRPASRGAMKVCTRNFDDIHILLNSTNKSSKNDLKNYELEMPIGQFVDFQVAPTCGMANQEKLLIPEDEPVYFYSPERIHTQLIWTRKGFLEYKFPIVIAPDATIKEMQFSLEICSEAPNHDHNWPSDITVWVNNVDIGTWTSPGDYGDRPGKLNPKYWAETTSTQYGTLKVWKISNENTMIDDFQLSNVTLNDVNVQRKDYVTFKIGIKEDAVHKGGMNIFGKEFGDFEQDIKLNIKFE</sequence>
<dbReference type="Gene3D" id="1.10.10.10">
    <property type="entry name" value="Winged helix-like DNA-binding domain superfamily/Winged helix DNA-binding domain"/>
    <property type="match status" value="1"/>
</dbReference>
<dbReference type="Proteomes" id="UP000198565">
    <property type="component" value="Unassembled WGS sequence"/>
</dbReference>
<dbReference type="STRING" id="334253.SAMN04487943_10310"/>
<accession>A0A1I4JJX4</accession>
<dbReference type="PIRSF" id="PIRSF030050">
    <property type="entry name" value="UCP030050_HTH"/>
    <property type="match status" value="1"/>
</dbReference>
<evidence type="ECO:0000313" key="4">
    <source>
        <dbReference type="Proteomes" id="UP000198565"/>
    </source>
</evidence>
<keyword evidence="1" id="KW-0238">DNA-binding</keyword>
<dbReference type="EMBL" id="FOTR01000003">
    <property type="protein sequence ID" value="SFL66794.1"/>
    <property type="molecule type" value="Genomic_DNA"/>
</dbReference>
<dbReference type="GO" id="GO:0003677">
    <property type="term" value="F:DNA binding"/>
    <property type="evidence" value="ECO:0007669"/>
    <property type="project" value="UniProtKB-KW"/>
</dbReference>
<gene>
    <name evidence="3" type="ORF">SAMN04487943_10310</name>
</gene>
<dbReference type="GO" id="GO:0003700">
    <property type="term" value="F:DNA-binding transcription factor activity"/>
    <property type="evidence" value="ECO:0007669"/>
    <property type="project" value="InterPro"/>
</dbReference>